<dbReference type="Pfam" id="PF00753">
    <property type="entry name" value="Lactamase_B"/>
    <property type="match status" value="1"/>
</dbReference>
<keyword evidence="3" id="KW-0378">Hydrolase</keyword>
<name>A0A109QTI8_GIBIN</name>
<sequence>MPISASYPDKPSTLPPNKLFNALPPSTSNSSRYSKIYVLLKLISNMASCRLPPPVDIPNSLNTVEVYIIDTTSFMSGFPASTFVEPLVSGFDTINVGSYSFLIKHPGSNTKYDTMVFDLGVRKDWENLPETFVTGIKGSGCNIEVQTDVASILRENGQSLDDVGAIIWSHWHFDHAGDPQTFPRATDLIVGPGFKSNMIPAYPTVKDSHVNETAWEGRELIEIDFKGEKGLKIGKFDAYDFYGDGSFYLLSSPGHAVGHMSALARTTSDPPSFMLLGGDIAHHCGEFRPSPYTPLPEVISPNPLGRTLSACPGRLFLNIHPWKDPERPFFDPTTEPGWHLEAAEAKESIDKLIEADAYDNIFPVMAHDMTLGETVELYPKKANDWMARGWKEATRWGFCGEFTPMDEMDDEVQHEIHESTEASSKIMSIVHVEYKEEEKKAELHSLPL</sequence>
<dbReference type="InterPro" id="IPR036866">
    <property type="entry name" value="RibonucZ/Hydroxyglut_hydro"/>
</dbReference>
<dbReference type="InterPro" id="IPR001279">
    <property type="entry name" value="Metallo-B-lactamas"/>
</dbReference>
<dbReference type="SUPFAM" id="SSF56281">
    <property type="entry name" value="Metallo-hydrolase/oxidoreductase"/>
    <property type="match status" value="1"/>
</dbReference>
<keyword evidence="4" id="KW-0862">Zinc</keyword>
<dbReference type="Gene3D" id="3.60.15.10">
    <property type="entry name" value="Ribonuclease Z/Hydroxyacylglutathione hydrolase-like"/>
    <property type="match status" value="1"/>
</dbReference>
<evidence type="ECO:0000256" key="1">
    <source>
        <dbReference type="ARBA" id="ARBA00007749"/>
    </source>
</evidence>
<evidence type="ECO:0000256" key="4">
    <source>
        <dbReference type="ARBA" id="ARBA00022833"/>
    </source>
</evidence>
<dbReference type="SMART" id="SM00849">
    <property type="entry name" value="Lactamase_B"/>
    <property type="match status" value="1"/>
</dbReference>
<accession>A0A109QTI8</accession>
<dbReference type="EMBL" id="KU055635">
    <property type="protein sequence ID" value="AMB48882.1"/>
    <property type="molecule type" value="Genomic_DNA"/>
</dbReference>
<evidence type="ECO:0000256" key="2">
    <source>
        <dbReference type="ARBA" id="ARBA00022723"/>
    </source>
</evidence>
<dbReference type="CDD" id="cd07730">
    <property type="entry name" value="metallo-hydrolase-like_MBL-fold"/>
    <property type="match status" value="1"/>
</dbReference>
<dbReference type="PANTHER" id="PTHR42978">
    <property type="entry name" value="QUORUM-QUENCHING LACTONASE YTNP-RELATED-RELATED"/>
    <property type="match status" value="1"/>
</dbReference>
<gene>
    <name evidence="6" type="ORF">FpFDB2_11</name>
</gene>
<organism evidence="6">
    <name type="scientific">Gibberella intermedia</name>
    <name type="common">Bulb rot disease fungus</name>
    <name type="synonym">Fusarium proliferatum</name>
    <dbReference type="NCBI Taxonomy" id="948311"/>
    <lineage>
        <taxon>Eukaryota</taxon>
        <taxon>Fungi</taxon>
        <taxon>Dikarya</taxon>
        <taxon>Ascomycota</taxon>
        <taxon>Pezizomycotina</taxon>
        <taxon>Sordariomycetes</taxon>
        <taxon>Hypocreomycetidae</taxon>
        <taxon>Hypocreales</taxon>
        <taxon>Nectriaceae</taxon>
        <taxon>Fusarium</taxon>
        <taxon>Fusarium fujikuroi species complex</taxon>
    </lineage>
</organism>
<dbReference type="GO" id="GO:0046872">
    <property type="term" value="F:metal ion binding"/>
    <property type="evidence" value="ECO:0007669"/>
    <property type="project" value="UniProtKB-KW"/>
</dbReference>
<evidence type="ECO:0000313" key="6">
    <source>
        <dbReference type="EMBL" id="AMB48882.1"/>
    </source>
</evidence>
<dbReference type="GO" id="GO:0016787">
    <property type="term" value="F:hydrolase activity"/>
    <property type="evidence" value="ECO:0007669"/>
    <property type="project" value="UniProtKB-KW"/>
</dbReference>
<keyword evidence="2" id="KW-0479">Metal-binding</keyword>
<protein>
    <submittedName>
        <fullName evidence="6">Metallo-beta-lactamase</fullName>
    </submittedName>
</protein>
<feature type="domain" description="Metallo-beta-lactamase" evidence="5">
    <location>
        <begin position="97"/>
        <end position="314"/>
    </location>
</feature>
<dbReference type="PANTHER" id="PTHR42978:SF5">
    <property type="entry name" value="METALLO-BETA-LACTAMASE DOMAIN-CONTAINING PROTEIN"/>
    <property type="match status" value="1"/>
</dbReference>
<dbReference type="InterPro" id="IPR051013">
    <property type="entry name" value="MBL_superfamily_lactonases"/>
</dbReference>
<dbReference type="AlphaFoldDB" id="A0A109QTI8"/>
<reference evidence="6" key="1">
    <citation type="journal article" date="2016" name="PLoS ONE">
        <title>Two horizontally transferred xenobiotic resistance gene clusters associated with detoxification of benzoxazolinones by Fusarium species.</title>
        <authorList>
            <person name="Glenn A.E."/>
            <person name="Davis C.B."/>
            <person name="Gao M."/>
            <person name="Gold S.E."/>
            <person name="Mitchell T.R."/>
            <person name="Proctor R.H."/>
            <person name="Stewart J.E."/>
            <person name="Snook M.E."/>
        </authorList>
    </citation>
    <scope>NUCLEOTIDE SEQUENCE</scope>
    <source>
        <strain evidence="6">NRRL 62905</strain>
    </source>
</reference>
<evidence type="ECO:0000259" key="5">
    <source>
        <dbReference type="SMART" id="SM00849"/>
    </source>
</evidence>
<proteinExistence type="inferred from homology"/>
<comment type="similarity">
    <text evidence="1">Belongs to the metallo-beta-lactamase superfamily.</text>
</comment>
<evidence type="ECO:0000256" key="3">
    <source>
        <dbReference type="ARBA" id="ARBA00022801"/>
    </source>
</evidence>